<organism evidence="1">
    <name type="scientific">Cacopsylla melanoneura</name>
    <dbReference type="NCBI Taxonomy" id="428564"/>
    <lineage>
        <taxon>Eukaryota</taxon>
        <taxon>Metazoa</taxon>
        <taxon>Ecdysozoa</taxon>
        <taxon>Arthropoda</taxon>
        <taxon>Hexapoda</taxon>
        <taxon>Insecta</taxon>
        <taxon>Pterygota</taxon>
        <taxon>Neoptera</taxon>
        <taxon>Paraneoptera</taxon>
        <taxon>Hemiptera</taxon>
        <taxon>Sternorrhyncha</taxon>
        <taxon>Psylloidea</taxon>
        <taxon>Psyllidae</taxon>
        <taxon>Psyllinae</taxon>
        <taxon>Cacopsylla</taxon>
    </lineage>
</organism>
<accession>A0A8D8T0K0</accession>
<dbReference type="AlphaFoldDB" id="A0A8D8T0K0"/>
<evidence type="ECO:0000313" key="1">
    <source>
        <dbReference type="EMBL" id="CAG6679284.1"/>
    </source>
</evidence>
<reference evidence="1" key="1">
    <citation type="submission" date="2021-05" db="EMBL/GenBank/DDBJ databases">
        <authorList>
            <person name="Alioto T."/>
            <person name="Alioto T."/>
            <person name="Gomez Garrido J."/>
        </authorList>
    </citation>
    <scope>NUCLEOTIDE SEQUENCE</scope>
</reference>
<sequence length="106" mass="11945">MIRTLSTRRRESVTSIDLSVISKPSLDTVRRNFMPWLISNRIRKMTSNVAGYRRGLKVQGLQESRIAGLQVPVIRSGQFPDNRAALDRRSSWSQTLMAGCIVATLV</sequence>
<dbReference type="EMBL" id="HBUF01248582">
    <property type="protein sequence ID" value="CAG6679284.1"/>
    <property type="molecule type" value="Transcribed_RNA"/>
</dbReference>
<name>A0A8D8T0K0_9HEMI</name>
<protein>
    <submittedName>
        <fullName evidence="1">Uncharacterized protein</fullName>
    </submittedName>
</protein>
<proteinExistence type="predicted"/>